<feature type="transmembrane region" description="Helical" evidence="1">
    <location>
        <begin position="53"/>
        <end position="71"/>
    </location>
</feature>
<protein>
    <submittedName>
        <fullName evidence="2">Uncharacterized protein</fullName>
    </submittedName>
</protein>
<feature type="transmembrane region" description="Helical" evidence="1">
    <location>
        <begin position="83"/>
        <end position="103"/>
    </location>
</feature>
<keyword evidence="1" id="KW-0472">Membrane</keyword>
<feature type="transmembrane region" description="Helical" evidence="1">
    <location>
        <begin position="115"/>
        <end position="134"/>
    </location>
</feature>
<sequence length="214" mass="23384">MSQSPSTDASTGSSSAKSKGGGSMLLGLMPLLVLFGATVLLYNLTSGGFSEAFMYWEYFMGFIALYFLFSGWSQAYLNGNSSLWYLIRQCVHWGALFALVYVLNIQGIRELIPDPQYTILLLYLIAFTTLLAAIQMNIKMIFFAAFMVFVAYLIAVPENNPALIKLGEAFQVAEAPTKPLMMTIWVAVAGFVGTLFFKASMGGAISAKRAASKH</sequence>
<evidence type="ECO:0000313" key="2">
    <source>
        <dbReference type="EMBL" id="EIC22668.1"/>
    </source>
</evidence>
<evidence type="ECO:0000256" key="1">
    <source>
        <dbReference type="SAM" id="Phobius"/>
    </source>
</evidence>
<feature type="transmembrane region" description="Helical" evidence="1">
    <location>
        <begin position="21"/>
        <end position="41"/>
    </location>
</feature>
<dbReference type="EMBL" id="JH603169">
    <property type="protein sequence ID" value="EIC22668.1"/>
    <property type="molecule type" value="Genomic_DNA"/>
</dbReference>
<gene>
    <name evidence="2" type="ORF">Thi970DRAFT_02946</name>
</gene>
<evidence type="ECO:0000313" key="3">
    <source>
        <dbReference type="Proteomes" id="UP000002964"/>
    </source>
</evidence>
<reference evidence="3" key="1">
    <citation type="submission" date="2011-06" db="EMBL/GenBank/DDBJ databases">
        <authorList>
            <consortium name="US DOE Joint Genome Institute (JGI-PGF)"/>
            <person name="Lucas S."/>
            <person name="Han J."/>
            <person name="Lapidus A."/>
            <person name="Cheng J.-F."/>
            <person name="Goodwin L."/>
            <person name="Pitluck S."/>
            <person name="Peters L."/>
            <person name="Land M.L."/>
            <person name="Hauser L."/>
            <person name="Vogl K."/>
            <person name="Liu Z."/>
            <person name="Overmann J."/>
            <person name="Frigaard N.-U."/>
            <person name="Bryant D.A."/>
            <person name="Woyke T.J."/>
        </authorList>
    </citation>
    <scope>NUCLEOTIDE SEQUENCE [LARGE SCALE GENOMIC DNA]</scope>
    <source>
        <strain evidence="3">970</strain>
    </source>
</reference>
<dbReference type="Proteomes" id="UP000002964">
    <property type="component" value="Unassembled WGS sequence"/>
</dbReference>
<name>H8Z2A6_9GAMM</name>
<reference evidence="2 3" key="2">
    <citation type="submission" date="2011-11" db="EMBL/GenBank/DDBJ databases">
        <authorList>
            <consortium name="US DOE Joint Genome Institute"/>
            <person name="Lucas S."/>
            <person name="Han J."/>
            <person name="Lapidus A."/>
            <person name="Cheng J.-F."/>
            <person name="Goodwin L."/>
            <person name="Pitluck S."/>
            <person name="Peters L."/>
            <person name="Ovchinnikova G."/>
            <person name="Zhang X."/>
            <person name="Detter J.C."/>
            <person name="Han C."/>
            <person name="Tapia R."/>
            <person name="Land M."/>
            <person name="Hauser L."/>
            <person name="Kyrpides N."/>
            <person name="Ivanova N."/>
            <person name="Pagani I."/>
            <person name="Vogl K."/>
            <person name="Liu Z."/>
            <person name="Overmann J."/>
            <person name="Frigaard N.-U."/>
            <person name="Bryant D."/>
            <person name="Woyke T."/>
        </authorList>
    </citation>
    <scope>NUCLEOTIDE SEQUENCE [LARGE SCALE GENOMIC DNA]</scope>
    <source>
        <strain evidence="2 3">970</strain>
    </source>
</reference>
<dbReference type="eggNOG" id="ENOG5030HIE">
    <property type="taxonomic scope" value="Bacteria"/>
</dbReference>
<feature type="transmembrane region" description="Helical" evidence="1">
    <location>
        <begin position="141"/>
        <end position="160"/>
    </location>
</feature>
<organism evidence="2 3">
    <name type="scientific">Thiorhodovibrio frisius</name>
    <dbReference type="NCBI Taxonomy" id="631362"/>
    <lineage>
        <taxon>Bacteria</taxon>
        <taxon>Pseudomonadati</taxon>
        <taxon>Pseudomonadota</taxon>
        <taxon>Gammaproteobacteria</taxon>
        <taxon>Chromatiales</taxon>
        <taxon>Chromatiaceae</taxon>
        <taxon>Thiorhodovibrio</taxon>
    </lineage>
</organism>
<dbReference type="AlphaFoldDB" id="H8Z2A6"/>
<dbReference type="RefSeq" id="WP_009149645.1">
    <property type="nucleotide sequence ID" value="NZ_CP121471.1"/>
</dbReference>
<keyword evidence="1" id="KW-0812">Transmembrane</keyword>
<proteinExistence type="predicted"/>
<accession>H8Z2A6</accession>
<keyword evidence="3" id="KW-1185">Reference proteome</keyword>
<dbReference type="HOGENOM" id="CLU_1377579_0_0_6"/>
<keyword evidence="1" id="KW-1133">Transmembrane helix</keyword>
<feature type="transmembrane region" description="Helical" evidence="1">
    <location>
        <begin position="180"/>
        <end position="199"/>
    </location>
</feature>